<evidence type="ECO:0000256" key="1">
    <source>
        <dbReference type="SAM" id="MobiDB-lite"/>
    </source>
</evidence>
<sequence length="999" mass="113390">MTDDFNIEDTDQLSSSSDLLKSEDFSTTLNGSIYQPSVIPENLINKSQVEISCFPPKIDFSPIYPNSIAHQKILIINTGMVSEYLSVRLEGNPVFTVNMTGITLEPNASQSLIISFRPLKSREYSSYLFLDGRHQTRLPVTGICLPSPLEVPSENDLIWSQFNSKQLSAYVPIKNKSNNETLHVEFSTNCPAFKVMPELIDIEPKTSEHVTIRYLPNQELNKVPHFHIRCESTGDFISRTLRIVSVSIIDFGSIIIGKNSRKVTNLMINSVNKMNISEIKVNFPFSKEIISDQLFFNFSPKEGGHFHETIYIENNQFDLMGEGVEMPFSINLENMRIQNLTNEPISLSFALDTSQSMIIPQQTELQAKAWTFLNMNQQKSQILTITYHRNDKNDFIWKFDLPDDNENMYESPNQKSLKNSMKNNRSMISPSQQKSLNFEESSIELKKDLLFPVSDNIVTHPSFIPFFQSITYASFIVTGVDSFEADGPSWIGFPSDIEVDCPIDIECKRFPSLITLDKIVITSENSLPHELPIIGYQGKSHITCVDRSALTYALDDHYVTKIEVRNSGDLPAFVIFTATDETKHNVRIHPVATIIESDESQMFEFIVDSKPEGGLSIPIVLYSCDEILRQMRAVIFKDDFFRSDVPIDITQVLQLKSVLRNIKPKEFHSVFKKLLFAKEIELYTFEKSNLKRIAVYPLLIESCVNNTNKLSVVNMSSSTIAFQIHSRHRGICVTPSNAIIKGYSEIAISVKTICPVDSEILIEYEDDTITVPVKCISSPLSPPVKKEKKQKSLKIDPKMLDFGICYIDQKERKANVKVTNLTHKKLNIAIQSSERNWKFPTKPFKYPVSLRISPFSTSEFIVEFSPESEFNFEEVLLIEANNESHYMKIVGNGASRKYNNFVGTESSNLAFPPCEVGRVQRGRIRILNQKDRKCNIIASSLFPFICPIPRFSVEPNCYVLCPIHFSPKAEGKFTGYATFESDTSDTFRVGLSGRAVLPK</sequence>
<dbReference type="PANTHER" id="PTHR16029:SF11">
    <property type="entry name" value="CENTROSOMAL PROTEIN OF 192 KDA"/>
    <property type="match status" value="1"/>
</dbReference>
<comment type="caution">
    <text evidence="3">The sequence shown here is derived from an EMBL/GenBank/DDBJ whole genome shotgun (WGS) entry which is preliminary data.</text>
</comment>
<protein>
    <recommendedName>
        <fullName evidence="2">Cep192-like domain-containing protein</fullName>
    </recommendedName>
</protein>
<dbReference type="VEuPathDB" id="TrichDB:TRFO_28244"/>
<proteinExistence type="predicted"/>
<dbReference type="AlphaFoldDB" id="A0A1J4JYN3"/>
<reference evidence="3" key="1">
    <citation type="submission" date="2016-10" db="EMBL/GenBank/DDBJ databases">
        <authorList>
            <person name="Benchimol M."/>
            <person name="Almeida L.G."/>
            <person name="Vasconcelos A.T."/>
            <person name="Perreira-Neves A."/>
            <person name="Rosa I.A."/>
            <person name="Tasca T."/>
            <person name="Bogo M.R."/>
            <person name="de Souza W."/>
        </authorList>
    </citation>
    <scope>NUCLEOTIDE SEQUENCE [LARGE SCALE GENOMIC DNA]</scope>
    <source>
        <strain evidence="3">K</strain>
    </source>
</reference>
<dbReference type="Proteomes" id="UP000179807">
    <property type="component" value="Unassembled WGS sequence"/>
</dbReference>
<gene>
    <name evidence="3" type="ORF">TRFO_28244</name>
</gene>
<evidence type="ECO:0000259" key="2">
    <source>
        <dbReference type="Pfam" id="PF22066"/>
    </source>
</evidence>
<keyword evidence="4" id="KW-1185">Reference proteome</keyword>
<dbReference type="RefSeq" id="XP_068357401.1">
    <property type="nucleotide sequence ID" value="XM_068506059.1"/>
</dbReference>
<dbReference type="InterPro" id="IPR039103">
    <property type="entry name" value="Spd-2/CEP192"/>
</dbReference>
<dbReference type="InterPro" id="IPR013783">
    <property type="entry name" value="Ig-like_fold"/>
</dbReference>
<dbReference type="GeneID" id="94840763"/>
<dbReference type="GO" id="GO:0019901">
    <property type="term" value="F:protein kinase binding"/>
    <property type="evidence" value="ECO:0007669"/>
    <property type="project" value="TreeGrafter"/>
</dbReference>
<feature type="domain" description="Cep192-like" evidence="2">
    <location>
        <begin position="903"/>
        <end position="995"/>
    </location>
</feature>
<feature type="region of interest" description="Disordered" evidence="1">
    <location>
        <begin position="410"/>
        <end position="435"/>
    </location>
</feature>
<dbReference type="GO" id="GO:0090222">
    <property type="term" value="P:centrosome-templated microtubule nucleation"/>
    <property type="evidence" value="ECO:0007669"/>
    <property type="project" value="InterPro"/>
</dbReference>
<dbReference type="PANTHER" id="PTHR16029">
    <property type="entry name" value="CENTROSOMAL PROTEIN OF 192 KDA"/>
    <property type="match status" value="1"/>
</dbReference>
<dbReference type="GO" id="GO:0005814">
    <property type="term" value="C:centriole"/>
    <property type="evidence" value="ECO:0007669"/>
    <property type="project" value="TreeGrafter"/>
</dbReference>
<dbReference type="InterPro" id="IPR054088">
    <property type="entry name" value="Cep192-like_D8"/>
</dbReference>
<accession>A0A1J4JYN3</accession>
<evidence type="ECO:0000313" key="3">
    <source>
        <dbReference type="EMBL" id="OHT04265.1"/>
    </source>
</evidence>
<dbReference type="GO" id="GO:0000242">
    <property type="term" value="C:pericentriolar material"/>
    <property type="evidence" value="ECO:0007669"/>
    <property type="project" value="TreeGrafter"/>
</dbReference>
<dbReference type="EMBL" id="MLAK01000799">
    <property type="protein sequence ID" value="OHT04265.1"/>
    <property type="molecule type" value="Genomic_DNA"/>
</dbReference>
<dbReference type="GO" id="GO:0051298">
    <property type="term" value="P:centrosome duplication"/>
    <property type="evidence" value="ECO:0007669"/>
    <property type="project" value="InterPro"/>
</dbReference>
<dbReference type="Pfam" id="PF22066">
    <property type="entry name" value="Cep192_D8"/>
    <property type="match status" value="1"/>
</dbReference>
<dbReference type="GO" id="GO:0090307">
    <property type="term" value="P:mitotic spindle assembly"/>
    <property type="evidence" value="ECO:0007669"/>
    <property type="project" value="TreeGrafter"/>
</dbReference>
<dbReference type="GO" id="GO:0071539">
    <property type="term" value="P:protein localization to centrosome"/>
    <property type="evidence" value="ECO:0007669"/>
    <property type="project" value="InterPro"/>
</dbReference>
<name>A0A1J4JYN3_9EUKA</name>
<dbReference type="OrthoDB" id="10659448at2759"/>
<dbReference type="GO" id="GO:0005737">
    <property type="term" value="C:cytoplasm"/>
    <property type="evidence" value="ECO:0007669"/>
    <property type="project" value="TreeGrafter"/>
</dbReference>
<dbReference type="Gene3D" id="2.60.40.10">
    <property type="entry name" value="Immunoglobulins"/>
    <property type="match status" value="3"/>
</dbReference>
<organism evidence="3 4">
    <name type="scientific">Tritrichomonas foetus</name>
    <dbReference type="NCBI Taxonomy" id="1144522"/>
    <lineage>
        <taxon>Eukaryota</taxon>
        <taxon>Metamonada</taxon>
        <taxon>Parabasalia</taxon>
        <taxon>Tritrichomonadida</taxon>
        <taxon>Tritrichomonadidae</taxon>
        <taxon>Tritrichomonas</taxon>
    </lineage>
</organism>
<evidence type="ECO:0000313" key="4">
    <source>
        <dbReference type="Proteomes" id="UP000179807"/>
    </source>
</evidence>